<protein>
    <submittedName>
        <fullName evidence="3">HPP family protein</fullName>
    </submittedName>
</protein>
<dbReference type="InterPro" id="IPR007065">
    <property type="entry name" value="HPP"/>
</dbReference>
<dbReference type="AlphaFoldDB" id="A0A2A5JPA3"/>
<evidence type="ECO:0000313" key="4">
    <source>
        <dbReference type="Proteomes" id="UP000228621"/>
    </source>
</evidence>
<dbReference type="Proteomes" id="UP000228621">
    <property type="component" value="Unassembled WGS sequence"/>
</dbReference>
<accession>A0A2A5JPA3</accession>
<proteinExistence type="predicted"/>
<keyword evidence="4" id="KW-1185">Reference proteome</keyword>
<keyword evidence="1" id="KW-1133">Transmembrane helix</keyword>
<reference evidence="4" key="1">
    <citation type="journal article" date="2019" name="Genome Announc.">
        <title>Draft Genome Sequence of Pseudoalteromonas piscicida Strain 36Y ROTHPW, an Hypersaline Seawater Isolate from the South Coast of Sonora, Mexico.</title>
        <authorList>
            <person name="Sanchez-Diaz R."/>
            <person name="Molina-Garza Z.J."/>
            <person name="Cruz-Suarez L.E."/>
            <person name="Selvin J."/>
            <person name="Kiran G.S."/>
            <person name="Ibarra-Gamez J.C."/>
            <person name="Gomez-Gil B."/>
            <person name="Galaviz-Silva L."/>
        </authorList>
    </citation>
    <scope>NUCLEOTIDE SEQUENCE [LARGE SCALE GENOMIC DNA]</scope>
    <source>
        <strain evidence="4">36Y_RITHPW</strain>
    </source>
</reference>
<feature type="transmembrane region" description="Helical" evidence="1">
    <location>
        <begin position="60"/>
        <end position="77"/>
    </location>
</feature>
<comment type="caution">
    <text evidence="3">The sequence shown here is derived from an EMBL/GenBank/DDBJ whole genome shotgun (WGS) entry which is preliminary data.</text>
</comment>
<dbReference type="PANTHER" id="PTHR33741:SF5">
    <property type="entry name" value="TRANSMEMBRANE PROTEIN DDB_G0269096-RELATED"/>
    <property type="match status" value="1"/>
</dbReference>
<dbReference type="EMBL" id="NKHF01000060">
    <property type="protein sequence ID" value="PCK31282.1"/>
    <property type="molecule type" value="Genomic_DNA"/>
</dbReference>
<feature type="transmembrane region" description="Helical" evidence="1">
    <location>
        <begin position="6"/>
        <end position="24"/>
    </location>
</feature>
<organism evidence="3 4">
    <name type="scientific">Pseudoalteromonas piscicida</name>
    <dbReference type="NCBI Taxonomy" id="43662"/>
    <lineage>
        <taxon>Bacteria</taxon>
        <taxon>Pseudomonadati</taxon>
        <taxon>Pseudomonadota</taxon>
        <taxon>Gammaproteobacteria</taxon>
        <taxon>Alteromonadales</taxon>
        <taxon>Pseudoalteromonadaceae</taxon>
        <taxon>Pseudoalteromonas</taxon>
    </lineage>
</organism>
<dbReference type="Pfam" id="PF04982">
    <property type="entry name" value="TM_HPP"/>
    <property type="match status" value="1"/>
</dbReference>
<dbReference type="InterPro" id="IPR058581">
    <property type="entry name" value="TM_HPP"/>
</dbReference>
<dbReference type="PANTHER" id="PTHR33741">
    <property type="entry name" value="TRANSMEMBRANE PROTEIN DDB_G0269096-RELATED"/>
    <property type="match status" value="1"/>
</dbReference>
<evidence type="ECO:0000256" key="1">
    <source>
        <dbReference type="SAM" id="Phobius"/>
    </source>
</evidence>
<keyword evidence="1" id="KW-0812">Transmembrane</keyword>
<feature type="transmembrane region" description="Helical" evidence="1">
    <location>
        <begin position="110"/>
        <end position="136"/>
    </location>
</feature>
<dbReference type="OrthoDB" id="9811720at2"/>
<feature type="transmembrane region" description="Helical" evidence="1">
    <location>
        <begin position="31"/>
        <end position="48"/>
    </location>
</feature>
<feature type="domain" description="HPP transmembrane region" evidence="2">
    <location>
        <begin position="4"/>
        <end position="141"/>
    </location>
</feature>
<dbReference type="RefSeq" id="WP_099642561.1">
    <property type="nucleotide sequence ID" value="NZ_JAQPZX010000016.1"/>
</dbReference>
<name>A0A2A5JPA3_PSEO7</name>
<evidence type="ECO:0000313" key="3">
    <source>
        <dbReference type="EMBL" id="PCK31282.1"/>
    </source>
</evidence>
<evidence type="ECO:0000259" key="2">
    <source>
        <dbReference type="Pfam" id="PF04982"/>
    </source>
</evidence>
<sequence>MRELQLALIAGTGAFIAIAILAFSQSINAEHIFLMAPLGATAVLVFGVPESPLAQPKNVIFGHILTATIGIIFAQYIGVNELTLALATGLGVFSMLITKTTHPPAGANPILIMLALEGWGFLFTPVIIGAVVLVLVGKATSVAKSKLTTVTAA</sequence>
<gene>
    <name evidence="3" type="ORF">CEX98_13355</name>
</gene>
<keyword evidence="1" id="KW-0472">Membrane</keyword>